<evidence type="ECO:0000256" key="7">
    <source>
        <dbReference type="ARBA" id="ARBA00023180"/>
    </source>
</evidence>
<feature type="transmembrane region" description="Helical" evidence="8">
    <location>
        <begin position="243"/>
        <end position="263"/>
    </location>
</feature>
<accession>A0A182WBD7</accession>
<comment type="subcellular location">
    <subcellularLocation>
        <location evidence="1">Cell membrane</location>
        <topology evidence="1">Multi-pass membrane protein</topology>
    </subcellularLocation>
</comment>
<evidence type="ECO:0000256" key="3">
    <source>
        <dbReference type="ARBA" id="ARBA00022692"/>
    </source>
</evidence>
<feature type="transmembrane region" description="Helical" evidence="8">
    <location>
        <begin position="199"/>
        <end position="223"/>
    </location>
</feature>
<evidence type="ECO:0000256" key="2">
    <source>
        <dbReference type="ARBA" id="ARBA00022475"/>
    </source>
</evidence>
<sequence>MDASGYGVKVYQCLTSLKYIGCNRTELASFFFKLGVLNYVAVPAEHTGLNGELKVDVLYTENPFTKELHLFDVHDHNSSNPSRYYPYKLANLRGYEFLAFGPYEFPYIFELSDKRAAGLVMEYLNSLIVRKLNGTVRMVRSERTPLDGRAEFDITFAYTDFRPHYMHDVTFKERGGYCVLCPFRTERDFLRHLLKPFSFGIWLVLGVLIVVCRLLGQLFPHLFQQNLLEQIFFAASTPHRQPFPTRVVSFSVAVLIFFLSEAYNAKIVSLMSISKYFDRPETVHELIESDFKVAIPGVRAPLFAEALPGKLINVKRAEAIYRKRGERMFDEYCTITYCYMAYLHVVIGKNQYGFQQYVLRDMMLEKLQTLQLATHSPFYEAFAEFYERYFQSGIWMHRLEFMNRKLVREMEPKRNLFGEVVFHFDDLVCVWVLIVVGWMLDRLFKSFPL</sequence>
<dbReference type="PANTHER" id="PTHR42643:SF41">
    <property type="entry name" value="IONOTROPIC RECEPTOR 20A-RELATED"/>
    <property type="match status" value="1"/>
</dbReference>
<organism evidence="9 10">
    <name type="scientific">Anopheles minimus</name>
    <dbReference type="NCBI Taxonomy" id="112268"/>
    <lineage>
        <taxon>Eukaryota</taxon>
        <taxon>Metazoa</taxon>
        <taxon>Ecdysozoa</taxon>
        <taxon>Arthropoda</taxon>
        <taxon>Hexapoda</taxon>
        <taxon>Insecta</taxon>
        <taxon>Pterygota</taxon>
        <taxon>Neoptera</taxon>
        <taxon>Endopterygota</taxon>
        <taxon>Diptera</taxon>
        <taxon>Nematocera</taxon>
        <taxon>Culicoidea</taxon>
        <taxon>Culicidae</taxon>
        <taxon>Anophelinae</taxon>
        <taxon>Anopheles</taxon>
    </lineage>
</organism>
<keyword evidence="3 8" id="KW-0812">Transmembrane</keyword>
<keyword evidence="10" id="KW-1185">Reference proteome</keyword>
<keyword evidence="2" id="KW-1003">Cell membrane</keyword>
<evidence type="ECO:0000256" key="6">
    <source>
        <dbReference type="ARBA" id="ARBA00023170"/>
    </source>
</evidence>
<dbReference type="VEuPathDB" id="VectorBase:AMIN007666"/>
<name>A0A182WBD7_9DIPT</name>
<dbReference type="AlphaFoldDB" id="A0A182WBD7"/>
<evidence type="ECO:0000256" key="5">
    <source>
        <dbReference type="ARBA" id="ARBA00023136"/>
    </source>
</evidence>
<proteinExistence type="predicted"/>
<reference evidence="9" key="2">
    <citation type="submission" date="2020-05" db="UniProtKB">
        <authorList>
            <consortium name="EnsemblMetazoa"/>
        </authorList>
    </citation>
    <scope>IDENTIFICATION</scope>
    <source>
        <strain evidence="9">MINIMUS1</strain>
    </source>
</reference>
<dbReference type="STRING" id="112268.A0A182WBD7"/>
<evidence type="ECO:0000313" key="10">
    <source>
        <dbReference type="Proteomes" id="UP000075920"/>
    </source>
</evidence>
<keyword evidence="7" id="KW-0325">Glycoprotein</keyword>
<dbReference type="Proteomes" id="UP000075920">
    <property type="component" value="Unassembled WGS sequence"/>
</dbReference>
<evidence type="ECO:0000256" key="4">
    <source>
        <dbReference type="ARBA" id="ARBA00022989"/>
    </source>
</evidence>
<evidence type="ECO:0000256" key="8">
    <source>
        <dbReference type="SAM" id="Phobius"/>
    </source>
</evidence>
<dbReference type="GO" id="GO:0005886">
    <property type="term" value="C:plasma membrane"/>
    <property type="evidence" value="ECO:0007669"/>
    <property type="project" value="UniProtKB-SubCell"/>
</dbReference>
<keyword evidence="5 8" id="KW-0472">Membrane</keyword>
<keyword evidence="6" id="KW-0675">Receptor</keyword>
<feature type="transmembrane region" description="Helical" evidence="8">
    <location>
        <begin position="420"/>
        <end position="440"/>
    </location>
</feature>
<evidence type="ECO:0000256" key="1">
    <source>
        <dbReference type="ARBA" id="ARBA00004651"/>
    </source>
</evidence>
<keyword evidence="4 8" id="KW-1133">Transmembrane helix</keyword>
<dbReference type="InterPro" id="IPR052192">
    <property type="entry name" value="Insect_Ionotropic_Sensory_Rcpt"/>
</dbReference>
<reference evidence="10" key="1">
    <citation type="submission" date="2013-03" db="EMBL/GenBank/DDBJ databases">
        <title>The Genome Sequence of Anopheles minimus MINIMUS1.</title>
        <authorList>
            <consortium name="The Broad Institute Genomics Platform"/>
            <person name="Neafsey D.E."/>
            <person name="Walton C."/>
            <person name="Walker B."/>
            <person name="Young S.K."/>
            <person name="Zeng Q."/>
            <person name="Gargeya S."/>
            <person name="Fitzgerald M."/>
            <person name="Haas B."/>
            <person name="Abouelleil A."/>
            <person name="Allen A.W."/>
            <person name="Alvarado L."/>
            <person name="Arachchi H.M."/>
            <person name="Berlin A.M."/>
            <person name="Chapman S.B."/>
            <person name="Gainer-Dewar J."/>
            <person name="Goldberg J."/>
            <person name="Griggs A."/>
            <person name="Gujja S."/>
            <person name="Hansen M."/>
            <person name="Howarth C."/>
            <person name="Imamovic A."/>
            <person name="Ireland A."/>
            <person name="Larimer J."/>
            <person name="McCowan C."/>
            <person name="Murphy C."/>
            <person name="Pearson M."/>
            <person name="Poon T.W."/>
            <person name="Priest M."/>
            <person name="Roberts A."/>
            <person name="Saif S."/>
            <person name="Shea T."/>
            <person name="Sisk P."/>
            <person name="Sykes S."/>
            <person name="Wortman J."/>
            <person name="Nusbaum C."/>
            <person name="Birren B."/>
        </authorList>
    </citation>
    <scope>NUCLEOTIDE SEQUENCE [LARGE SCALE GENOMIC DNA]</scope>
    <source>
        <strain evidence="10">MINIMUS1</strain>
    </source>
</reference>
<dbReference type="EnsemblMetazoa" id="AMIN007666-RA">
    <property type="protein sequence ID" value="AMIN007666-PA"/>
    <property type="gene ID" value="AMIN007666"/>
</dbReference>
<evidence type="ECO:0008006" key="11">
    <source>
        <dbReference type="Google" id="ProtNLM"/>
    </source>
</evidence>
<evidence type="ECO:0000313" key="9">
    <source>
        <dbReference type="EnsemblMetazoa" id="AMIN007666-PA"/>
    </source>
</evidence>
<protein>
    <recommendedName>
        <fullName evidence="11">Ionotropic glutamate receptor L-glutamate and glycine-binding domain-containing protein</fullName>
    </recommendedName>
</protein>
<dbReference type="PANTHER" id="PTHR42643">
    <property type="entry name" value="IONOTROPIC RECEPTOR 20A-RELATED"/>
    <property type="match status" value="1"/>
</dbReference>